<dbReference type="Proteomes" id="UP001597185">
    <property type="component" value="Unassembled WGS sequence"/>
</dbReference>
<evidence type="ECO:0000313" key="4">
    <source>
        <dbReference type="Proteomes" id="UP001597185"/>
    </source>
</evidence>
<evidence type="ECO:0000259" key="2">
    <source>
        <dbReference type="Pfam" id="PF26226"/>
    </source>
</evidence>
<comment type="caution">
    <text evidence="3">The sequence shown here is derived from an EMBL/GenBank/DDBJ whole genome shotgun (WGS) entry which is preliminary data.</text>
</comment>
<proteinExistence type="predicted"/>
<organism evidence="3 4">
    <name type="scientific">Halorubrum laminariae</name>
    <dbReference type="NCBI Taxonomy" id="1433523"/>
    <lineage>
        <taxon>Archaea</taxon>
        <taxon>Methanobacteriati</taxon>
        <taxon>Methanobacteriota</taxon>
        <taxon>Stenosarchaea group</taxon>
        <taxon>Halobacteria</taxon>
        <taxon>Halobacteriales</taxon>
        <taxon>Haloferacaceae</taxon>
        <taxon>Halorubrum</taxon>
    </lineage>
</organism>
<gene>
    <name evidence="3" type="ORF">ACFR9T_10020</name>
</gene>
<dbReference type="EMBL" id="JBHUDB010000006">
    <property type="protein sequence ID" value="MFD1570918.1"/>
    <property type="molecule type" value="Genomic_DNA"/>
</dbReference>
<name>A0ABD6C0E2_9EURY</name>
<keyword evidence="4" id="KW-1185">Reference proteome</keyword>
<dbReference type="Pfam" id="PF26226">
    <property type="entry name" value="DUF8052"/>
    <property type="match status" value="1"/>
</dbReference>
<feature type="region of interest" description="Disordered" evidence="1">
    <location>
        <begin position="1"/>
        <end position="47"/>
    </location>
</feature>
<protein>
    <recommendedName>
        <fullName evidence="2">DUF8052 domain-containing protein</fullName>
    </recommendedName>
</protein>
<reference evidence="3 4" key="1">
    <citation type="journal article" date="2019" name="Int. J. Syst. Evol. Microbiol.">
        <title>The Global Catalogue of Microorganisms (GCM) 10K type strain sequencing project: providing services to taxonomists for standard genome sequencing and annotation.</title>
        <authorList>
            <consortium name="The Broad Institute Genomics Platform"/>
            <consortium name="The Broad Institute Genome Sequencing Center for Infectious Disease"/>
            <person name="Wu L."/>
            <person name="Ma J."/>
        </authorList>
    </citation>
    <scope>NUCLEOTIDE SEQUENCE [LARGE SCALE GENOMIC DNA]</scope>
    <source>
        <strain evidence="3 4">CGMCC 1.12689</strain>
    </source>
</reference>
<sequence>MSERVDDGTDSGGRDAESVGRNGESRDADRPEPESLPAEIRESVPDYDDEYLDRVSDRLMYSYDLEADVVERGERFDLYAKMRLRNQKQFLHPALSYADHDVMEHVFARRVTAPTDEEIERLVEFAHGVADDRVEGDEQHYGTDITVVLVADQIPETVADFVEGFRDRTLLKLGYYGHYEVNLVVVAPDQKRLVASEVADVAGAFRLWEPVEEPEEGFFSRFAKRFWR</sequence>
<feature type="domain" description="DUF8052" evidence="2">
    <location>
        <begin position="48"/>
        <end position="206"/>
    </location>
</feature>
<dbReference type="AlphaFoldDB" id="A0ABD6C0E2"/>
<accession>A0ABD6C0E2</accession>
<evidence type="ECO:0000313" key="3">
    <source>
        <dbReference type="EMBL" id="MFD1570918.1"/>
    </source>
</evidence>
<dbReference type="RefSeq" id="WP_256418320.1">
    <property type="nucleotide sequence ID" value="NZ_JANHDL010000005.1"/>
</dbReference>
<dbReference type="InterPro" id="IPR058365">
    <property type="entry name" value="DUF8052"/>
</dbReference>
<evidence type="ECO:0000256" key="1">
    <source>
        <dbReference type="SAM" id="MobiDB-lite"/>
    </source>
</evidence>
<feature type="compositionally biased region" description="Basic and acidic residues" evidence="1">
    <location>
        <begin position="1"/>
        <end position="44"/>
    </location>
</feature>